<organism evidence="3 4">
    <name type="scientific">Thalassiosira oceanica</name>
    <name type="common">Marine diatom</name>
    <dbReference type="NCBI Taxonomy" id="159749"/>
    <lineage>
        <taxon>Eukaryota</taxon>
        <taxon>Sar</taxon>
        <taxon>Stramenopiles</taxon>
        <taxon>Ochrophyta</taxon>
        <taxon>Bacillariophyta</taxon>
        <taxon>Coscinodiscophyceae</taxon>
        <taxon>Thalassiosirophycidae</taxon>
        <taxon>Thalassiosirales</taxon>
        <taxon>Thalassiosiraceae</taxon>
        <taxon>Thalassiosira</taxon>
    </lineage>
</organism>
<evidence type="ECO:0000256" key="1">
    <source>
        <dbReference type="SAM" id="MobiDB-lite"/>
    </source>
</evidence>
<feature type="transmembrane region" description="Helical" evidence="2">
    <location>
        <begin position="135"/>
        <end position="155"/>
    </location>
</feature>
<proteinExistence type="predicted"/>
<dbReference type="PANTHER" id="PTHR32301:SF6">
    <property type="entry name" value="GOLVESIN-RELATED"/>
    <property type="match status" value="1"/>
</dbReference>
<keyword evidence="2" id="KW-0812">Transmembrane</keyword>
<feature type="compositionally biased region" description="Low complexity" evidence="1">
    <location>
        <begin position="10"/>
        <end position="19"/>
    </location>
</feature>
<dbReference type="AlphaFoldDB" id="K0RRV7"/>
<dbReference type="OrthoDB" id="10497329at2759"/>
<dbReference type="EMBL" id="AGNL01033374">
    <property type="protein sequence ID" value="EJK55720.1"/>
    <property type="molecule type" value="Genomic_DNA"/>
</dbReference>
<dbReference type="InterPro" id="IPR053259">
    <property type="entry name" value="Golvesin-related_Golgi"/>
</dbReference>
<dbReference type="InterPro" id="IPR027417">
    <property type="entry name" value="P-loop_NTPase"/>
</dbReference>
<keyword evidence="2" id="KW-0472">Membrane</keyword>
<keyword evidence="2" id="KW-1133">Transmembrane helix</keyword>
<gene>
    <name evidence="3" type="ORF">THAOC_24514</name>
</gene>
<dbReference type="eggNOG" id="ENOG502T6S2">
    <property type="taxonomic scope" value="Eukaryota"/>
</dbReference>
<feature type="non-terminal residue" evidence="3">
    <location>
        <position position="1"/>
    </location>
</feature>
<evidence type="ECO:0000256" key="2">
    <source>
        <dbReference type="SAM" id="Phobius"/>
    </source>
</evidence>
<feature type="compositionally biased region" description="Basic and acidic residues" evidence="1">
    <location>
        <begin position="20"/>
        <end position="30"/>
    </location>
</feature>
<dbReference type="Gene3D" id="3.40.50.300">
    <property type="entry name" value="P-loop containing nucleotide triphosphate hydrolases"/>
    <property type="match status" value="1"/>
</dbReference>
<feature type="region of interest" description="Disordered" evidence="1">
    <location>
        <begin position="1"/>
        <end position="30"/>
    </location>
</feature>
<name>K0RRV7_THAOC</name>
<dbReference type="Proteomes" id="UP000266841">
    <property type="component" value="Unassembled WGS sequence"/>
</dbReference>
<sequence length="530" mass="58600">DGADGAPKVDGTSGHGTTSDTHERQTERLKDFDLGARFNVSNWYDAGEDEAAEARSVRLDGEAFAAAIARGDPAAIPTGPGGRAPKFLAPPPAMFRTATRHPSHLPPEYDDVEGRLDAPRLLLAARKRHRRNDSFLRLVIAVLCLGLSLAFAVLYGEGRFGMAITTLAYDRKVVNRYGSDYALGGRGSSSGAVPFHGGGEHGAGYPDYASGEKGMVYPDWWESQSKIPDMALKKVRFAPNLENRAAERDDRELWDDRERVETPFFWFVPRSGGNVIRTVMSRCLRLTEASELGAGSGEPFLRVMERDDRRFVNVDMTNAEGLKRAEELNLASSGVADVVISPDVHGVLNIYNAVNRARMFALLRHPLERAISKYHADVASDRDLAGISLTRYVREGGAGRVENNYLTRHLSGRYGGKLSLHHLDLARELLRRKFVVGIADDLPGSARLFGTYFGWWDGTADAALAAEDCVGNIFGALSDRSRPSVEEGSEGWKLLMAQNWFDLRLYEYAEHLFRSQVDQLKLGRKDGEVW</sequence>
<dbReference type="PANTHER" id="PTHR32301">
    <property type="entry name" value="COUNTIN RECEPTOR CNR3-RELATED"/>
    <property type="match status" value="1"/>
</dbReference>
<protein>
    <recommendedName>
        <fullName evidence="5">Sulfotransferase domain-containing protein</fullName>
    </recommendedName>
</protein>
<keyword evidence="4" id="KW-1185">Reference proteome</keyword>
<comment type="caution">
    <text evidence="3">The sequence shown here is derived from an EMBL/GenBank/DDBJ whole genome shotgun (WGS) entry which is preliminary data.</text>
</comment>
<reference evidence="3 4" key="1">
    <citation type="journal article" date="2012" name="Genome Biol.">
        <title>Genome and low-iron response of an oceanic diatom adapted to chronic iron limitation.</title>
        <authorList>
            <person name="Lommer M."/>
            <person name="Specht M."/>
            <person name="Roy A.S."/>
            <person name="Kraemer L."/>
            <person name="Andreson R."/>
            <person name="Gutowska M.A."/>
            <person name="Wolf J."/>
            <person name="Bergner S.V."/>
            <person name="Schilhabel M.B."/>
            <person name="Klostermeier U.C."/>
            <person name="Beiko R.G."/>
            <person name="Rosenstiel P."/>
            <person name="Hippler M."/>
            <person name="Laroche J."/>
        </authorList>
    </citation>
    <scope>NUCLEOTIDE SEQUENCE [LARGE SCALE GENOMIC DNA]</scope>
    <source>
        <strain evidence="3 4">CCMP1005</strain>
    </source>
</reference>
<accession>K0RRV7</accession>
<evidence type="ECO:0008006" key="5">
    <source>
        <dbReference type="Google" id="ProtNLM"/>
    </source>
</evidence>
<evidence type="ECO:0000313" key="4">
    <source>
        <dbReference type="Proteomes" id="UP000266841"/>
    </source>
</evidence>
<evidence type="ECO:0000313" key="3">
    <source>
        <dbReference type="EMBL" id="EJK55720.1"/>
    </source>
</evidence>